<feature type="non-terminal residue" evidence="1">
    <location>
        <position position="108"/>
    </location>
</feature>
<organism evidence="1 2">
    <name type="scientific">Coemansia helicoidea</name>
    <dbReference type="NCBI Taxonomy" id="1286919"/>
    <lineage>
        <taxon>Eukaryota</taxon>
        <taxon>Fungi</taxon>
        <taxon>Fungi incertae sedis</taxon>
        <taxon>Zoopagomycota</taxon>
        <taxon>Kickxellomycotina</taxon>
        <taxon>Kickxellomycetes</taxon>
        <taxon>Kickxellales</taxon>
        <taxon>Kickxellaceae</taxon>
        <taxon>Coemansia</taxon>
    </lineage>
</organism>
<name>A0ACC1LFL4_9FUNG</name>
<comment type="caution">
    <text evidence="1">The sequence shown here is derived from an EMBL/GenBank/DDBJ whole genome shotgun (WGS) entry which is preliminary data.</text>
</comment>
<accession>A0ACC1LFL4</accession>
<protein>
    <submittedName>
        <fullName evidence="1">Uncharacterized protein</fullName>
    </submittedName>
</protein>
<sequence length="108" mass="12336">MHRSLTLFDGHSVDMDKYADDVTKVGDALAVLMPDVRHLECRGINENPFARSLYGRLASHYADQLWRLSSRQPITVPLDCQFPRLKEVDICYEHVADCRFPLMASGEL</sequence>
<evidence type="ECO:0000313" key="1">
    <source>
        <dbReference type="EMBL" id="KAJ2807790.1"/>
    </source>
</evidence>
<dbReference type="EMBL" id="JANBUN010000034">
    <property type="protein sequence ID" value="KAJ2807790.1"/>
    <property type="molecule type" value="Genomic_DNA"/>
</dbReference>
<proteinExistence type="predicted"/>
<reference evidence="1" key="1">
    <citation type="submission" date="2022-07" db="EMBL/GenBank/DDBJ databases">
        <title>Phylogenomic reconstructions and comparative analyses of Kickxellomycotina fungi.</title>
        <authorList>
            <person name="Reynolds N.K."/>
            <person name="Stajich J.E."/>
            <person name="Barry K."/>
            <person name="Grigoriev I.V."/>
            <person name="Crous P."/>
            <person name="Smith M.E."/>
        </authorList>
    </citation>
    <scope>NUCLEOTIDE SEQUENCE</scope>
    <source>
        <strain evidence="1">BCRC 34780</strain>
    </source>
</reference>
<dbReference type="Proteomes" id="UP001140087">
    <property type="component" value="Unassembled WGS sequence"/>
</dbReference>
<keyword evidence="2" id="KW-1185">Reference proteome</keyword>
<evidence type="ECO:0000313" key="2">
    <source>
        <dbReference type="Proteomes" id="UP001140087"/>
    </source>
</evidence>
<gene>
    <name evidence="1" type="ORF">H4R21_000345</name>
</gene>